<dbReference type="AlphaFoldDB" id="A0A420HH64"/>
<feature type="non-terminal residue" evidence="3">
    <location>
        <position position="156"/>
    </location>
</feature>
<dbReference type="InterPro" id="IPR050951">
    <property type="entry name" value="Retrovirus_Pol_polyprotein"/>
</dbReference>
<accession>A0A420HH64</accession>
<evidence type="ECO:0000313" key="4">
    <source>
        <dbReference type="Proteomes" id="UP000286134"/>
    </source>
</evidence>
<dbReference type="Proteomes" id="UP000286134">
    <property type="component" value="Unassembled WGS sequence"/>
</dbReference>
<dbReference type="PANTHER" id="PTHR37984:SF5">
    <property type="entry name" value="PROTEIN NYNRIN-LIKE"/>
    <property type="match status" value="1"/>
</dbReference>
<dbReference type="GO" id="GO:0003723">
    <property type="term" value="F:RNA binding"/>
    <property type="evidence" value="ECO:0007669"/>
    <property type="project" value="UniProtKB-KW"/>
</dbReference>
<evidence type="ECO:0000259" key="2">
    <source>
        <dbReference type="PROSITE" id="PS50994"/>
    </source>
</evidence>
<dbReference type="SUPFAM" id="SSF53098">
    <property type="entry name" value="Ribonuclease H-like"/>
    <property type="match status" value="1"/>
</dbReference>
<name>A0A420HH64_9PEZI</name>
<dbReference type="GO" id="GO:0015074">
    <property type="term" value="P:DNA integration"/>
    <property type="evidence" value="ECO:0007669"/>
    <property type="project" value="InterPro"/>
</dbReference>
<dbReference type="InterPro" id="IPR001584">
    <property type="entry name" value="Integrase_cat-core"/>
</dbReference>
<dbReference type="PROSITE" id="PS50994">
    <property type="entry name" value="INTEGRASE"/>
    <property type="match status" value="1"/>
</dbReference>
<dbReference type="PANTHER" id="PTHR37984">
    <property type="entry name" value="PROTEIN CBG26694"/>
    <property type="match status" value="1"/>
</dbReference>
<keyword evidence="4" id="KW-1185">Reference proteome</keyword>
<feature type="domain" description="Integrase catalytic" evidence="2">
    <location>
        <begin position="1"/>
        <end position="93"/>
    </location>
</feature>
<gene>
    <name evidence="3" type="ORF">OnM2_079050</name>
</gene>
<dbReference type="InterPro" id="IPR036397">
    <property type="entry name" value="RNaseH_sf"/>
</dbReference>
<reference evidence="3 4" key="1">
    <citation type="journal article" date="2018" name="BMC Genomics">
        <title>Comparative genome analyses reveal sequence features reflecting distinct modes of host-adaptation between dicot and monocot powdery mildew.</title>
        <authorList>
            <person name="Wu Y."/>
            <person name="Ma X."/>
            <person name="Pan Z."/>
            <person name="Kale S.D."/>
            <person name="Song Y."/>
            <person name="King H."/>
            <person name="Zhang Q."/>
            <person name="Presley C."/>
            <person name="Deng X."/>
            <person name="Wei C.I."/>
            <person name="Xiao S."/>
        </authorList>
    </citation>
    <scope>NUCLEOTIDE SEQUENCE [LARGE SCALE GENOMIC DNA]</scope>
    <source>
        <strain evidence="3">UMSG2</strain>
    </source>
</reference>
<sequence length="156" mass="17766">MISDNGSSFIATETKAFLNRLSIKYHQTTPYHPRTNGRCEKFNGVIKISGIPFAEVALQKALHIYNTRPSEHEYSPHYLLFGITPKLAIPSSSSFYTREETTEETEASIKDLALRKIEKLNMLRNPINSVKTSQSYIRSLLAEQKAHSRSFSKGDW</sequence>
<dbReference type="OrthoDB" id="5423428at2759"/>
<dbReference type="STRING" id="212602.A0A420HH64"/>
<dbReference type="GO" id="GO:0005634">
    <property type="term" value="C:nucleus"/>
    <property type="evidence" value="ECO:0007669"/>
    <property type="project" value="UniProtKB-ARBA"/>
</dbReference>
<dbReference type="Gene3D" id="3.30.420.10">
    <property type="entry name" value="Ribonuclease H-like superfamily/Ribonuclease H"/>
    <property type="match status" value="1"/>
</dbReference>
<protein>
    <submittedName>
        <fullName evidence="3">Putative tkp3 protein</fullName>
    </submittedName>
</protein>
<proteinExistence type="predicted"/>
<evidence type="ECO:0000313" key="3">
    <source>
        <dbReference type="EMBL" id="RKF56755.1"/>
    </source>
</evidence>
<dbReference type="InterPro" id="IPR012337">
    <property type="entry name" value="RNaseH-like_sf"/>
</dbReference>
<evidence type="ECO:0000256" key="1">
    <source>
        <dbReference type="ARBA" id="ARBA00022884"/>
    </source>
</evidence>
<comment type="caution">
    <text evidence="3">The sequence shown here is derived from an EMBL/GenBank/DDBJ whole genome shotgun (WGS) entry which is preliminary data.</text>
</comment>
<organism evidence="3 4">
    <name type="scientific">Erysiphe neolycopersici</name>
    <dbReference type="NCBI Taxonomy" id="212602"/>
    <lineage>
        <taxon>Eukaryota</taxon>
        <taxon>Fungi</taxon>
        <taxon>Dikarya</taxon>
        <taxon>Ascomycota</taxon>
        <taxon>Pezizomycotina</taxon>
        <taxon>Leotiomycetes</taxon>
        <taxon>Erysiphales</taxon>
        <taxon>Erysiphaceae</taxon>
        <taxon>Erysiphe</taxon>
    </lineage>
</organism>
<keyword evidence="1" id="KW-0694">RNA-binding</keyword>
<dbReference type="EMBL" id="MCFK01007904">
    <property type="protein sequence ID" value="RKF56755.1"/>
    <property type="molecule type" value="Genomic_DNA"/>
</dbReference>